<dbReference type="PANTHER" id="PTHR22789:SF0">
    <property type="entry name" value="3-OXO-TETRONATE 4-PHOSPHATE DECARBOXYLASE-RELATED"/>
    <property type="match status" value="1"/>
</dbReference>
<dbReference type="InterPro" id="IPR001303">
    <property type="entry name" value="Aldolase_II/adducin_N"/>
</dbReference>
<evidence type="ECO:0000256" key="1">
    <source>
        <dbReference type="ARBA" id="ARBA00022723"/>
    </source>
</evidence>
<keyword evidence="5" id="KW-1185">Reference proteome</keyword>
<keyword evidence="1" id="KW-0479">Metal-binding</keyword>
<evidence type="ECO:0000259" key="3">
    <source>
        <dbReference type="SMART" id="SM01007"/>
    </source>
</evidence>
<accession>A0AAE9ZSG7</accession>
<keyword evidence="2" id="KW-0456">Lyase</keyword>
<dbReference type="GO" id="GO:0046872">
    <property type="term" value="F:metal ion binding"/>
    <property type="evidence" value="ECO:0007669"/>
    <property type="project" value="UniProtKB-KW"/>
</dbReference>
<evidence type="ECO:0000256" key="2">
    <source>
        <dbReference type="ARBA" id="ARBA00023239"/>
    </source>
</evidence>
<proteinExistence type="predicted"/>
<dbReference type="InterPro" id="IPR050197">
    <property type="entry name" value="Aldolase_class_II_sugar_metab"/>
</dbReference>
<name>A0AAE9ZSG7_9BACT</name>
<organism evidence="4 5">
    <name type="scientific">Synoicihabitans lomoniglobus</name>
    <dbReference type="NCBI Taxonomy" id="2909285"/>
    <lineage>
        <taxon>Bacteria</taxon>
        <taxon>Pseudomonadati</taxon>
        <taxon>Verrucomicrobiota</taxon>
        <taxon>Opitutia</taxon>
        <taxon>Opitutales</taxon>
        <taxon>Opitutaceae</taxon>
        <taxon>Synoicihabitans</taxon>
    </lineage>
</organism>
<evidence type="ECO:0000313" key="4">
    <source>
        <dbReference type="EMBL" id="WED63421.1"/>
    </source>
</evidence>
<dbReference type="Proteomes" id="UP001218638">
    <property type="component" value="Chromosome"/>
</dbReference>
<dbReference type="SMART" id="SM01007">
    <property type="entry name" value="Aldolase_II"/>
    <property type="match status" value="1"/>
</dbReference>
<dbReference type="AlphaFoldDB" id="A0AAE9ZSG7"/>
<dbReference type="PANTHER" id="PTHR22789">
    <property type="entry name" value="FUCULOSE PHOSPHATE ALDOLASE"/>
    <property type="match status" value="1"/>
</dbReference>
<dbReference type="SUPFAM" id="SSF53639">
    <property type="entry name" value="AraD/HMP-PK domain-like"/>
    <property type="match status" value="1"/>
</dbReference>
<dbReference type="Pfam" id="PF00596">
    <property type="entry name" value="Aldolase_II"/>
    <property type="match status" value="1"/>
</dbReference>
<protein>
    <submittedName>
        <fullName evidence="4">Class II aldolase/adducin family protein</fullName>
    </submittedName>
</protein>
<feature type="domain" description="Class II aldolase/adducin N-terminal" evidence="3">
    <location>
        <begin position="6"/>
        <end position="182"/>
    </location>
</feature>
<reference evidence="4" key="1">
    <citation type="submission" date="2023-03" db="EMBL/GenBank/DDBJ databases">
        <title>Lomoglobus Profundus gen. nov., sp. nov., a novel member of the phylum Verrucomicrobia, isolated from deep-marine sediment of South China Sea.</title>
        <authorList>
            <person name="Ahmad T."/>
            <person name="Ishaq S.E."/>
            <person name="Wang F."/>
        </authorList>
    </citation>
    <scope>NUCLEOTIDE SEQUENCE</scope>
    <source>
        <strain evidence="4">LMO-M01</strain>
    </source>
</reference>
<gene>
    <name evidence="4" type="ORF">PXH66_13865</name>
</gene>
<dbReference type="RefSeq" id="WP_330929202.1">
    <property type="nucleotide sequence ID" value="NZ_CP119075.1"/>
</dbReference>
<evidence type="ECO:0000313" key="5">
    <source>
        <dbReference type="Proteomes" id="UP001218638"/>
    </source>
</evidence>
<dbReference type="KEGG" id="slom:PXH66_13865"/>
<dbReference type="InterPro" id="IPR036409">
    <property type="entry name" value="Aldolase_II/adducin_N_sf"/>
</dbReference>
<dbReference type="Gene3D" id="3.40.225.10">
    <property type="entry name" value="Class II aldolase/adducin N-terminal domain"/>
    <property type="match status" value="1"/>
</dbReference>
<dbReference type="EMBL" id="CP119075">
    <property type="protein sequence ID" value="WED63421.1"/>
    <property type="molecule type" value="Genomic_DNA"/>
</dbReference>
<dbReference type="GO" id="GO:0019323">
    <property type="term" value="P:pentose catabolic process"/>
    <property type="evidence" value="ECO:0007669"/>
    <property type="project" value="TreeGrafter"/>
</dbReference>
<dbReference type="GO" id="GO:0016832">
    <property type="term" value="F:aldehyde-lyase activity"/>
    <property type="evidence" value="ECO:0007669"/>
    <property type="project" value="TreeGrafter"/>
</dbReference>
<dbReference type="GO" id="GO:0005829">
    <property type="term" value="C:cytosol"/>
    <property type="evidence" value="ECO:0007669"/>
    <property type="project" value="TreeGrafter"/>
</dbReference>
<sequence>MNDLRQAIIDTCLALETRGLNQGTSGNVSVRDGAGGFYLTPSGVPYAAMTPADIVRVDLATGAVTGSRKPSSELPFHLAILRARADAEAVVHTHSHYATAVACLRQDIPAVHYLVGLFGGARIRCAPYATFGSEELSANVVAALTQRRAAIMANHGLVVIGKDLGQALALTAEAETLAKLYLQTLAAGEPHILPDNEMDRVIEKFRDFGYGPIERKR</sequence>